<organism evidence="1 2">
    <name type="scientific">Coffea arabica</name>
    <name type="common">Arabian coffee</name>
    <dbReference type="NCBI Taxonomy" id="13443"/>
    <lineage>
        <taxon>Eukaryota</taxon>
        <taxon>Viridiplantae</taxon>
        <taxon>Streptophyta</taxon>
        <taxon>Embryophyta</taxon>
        <taxon>Tracheophyta</taxon>
        <taxon>Spermatophyta</taxon>
        <taxon>Magnoliopsida</taxon>
        <taxon>eudicotyledons</taxon>
        <taxon>Gunneridae</taxon>
        <taxon>Pentapetalae</taxon>
        <taxon>asterids</taxon>
        <taxon>lamiids</taxon>
        <taxon>Gentianales</taxon>
        <taxon>Rubiaceae</taxon>
        <taxon>Ixoroideae</taxon>
        <taxon>Gardenieae complex</taxon>
        <taxon>Bertiereae - Coffeeae clade</taxon>
        <taxon>Coffeeae</taxon>
        <taxon>Coffea</taxon>
    </lineage>
</organism>
<dbReference type="InterPro" id="IPR012337">
    <property type="entry name" value="RNaseH-like_sf"/>
</dbReference>
<sequence length="286" mass="32705">MDWAPSMSGNFLLASAYQIARGGGSSSWLYSRLWLQGVPLKIWFFMLRLIETIDHIFCTGEVVRSIWGYFEEVIGGFGSSSMIRHKVVSWWLQPAQNPYLQYLFRLLPSLICWNLWKMRNKFVFEGQRLPVPHLCLFGMVAGLRKEYTTLVVHWNRPVPLVVKLNSDGCKRGNPGESGDGGMLRCSEGRLAISRRYVNLHIESDSLGLVQIIQGIVQCPWRLRRDLQDLLEDRRCFREVSHCFSEANKPADRLANIGVDSGSSCLAYAHEFQSIFEIEIVRGVIFA</sequence>
<evidence type="ECO:0000313" key="1">
    <source>
        <dbReference type="Proteomes" id="UP001652660"/>
    </source>
</evidence>
<dbReference type="PANTHER" id="PTHR47723:SF19">
    <property type="entry name" value="POLYNUCLEOTIDYL TRANSFERASE, RIBONUCLEASE H-LIKE SUPERFAMILY PROTEIN"/>
    <property type="match status" value="1"/>
</dbReference>
<protein>
    <recommendedName>
        <fullName evidence="3">RNase H type-1 domain-containing protein</fullName>
    </recommendedName>
</protein>
<dbReference type="PANTHER" id="PTHR47723">
    <property type="entry name" value="OS05G0353850 PROTEIN"/>
    <property type="match status" value="1"/>
</dbReference>
<evidence type="ECO:0008006" key="3">
    <source>
        <dbReference type="Google" id="ProtNLM"/>
    </source>
</evidence>
<dbReference type="InterPro" id="IPR044730">
    <property type="entry name" value="RNase_H-like_dom_plant"/>
</dbReference>
<dbReference type="InterPro" id="IPR036397">
    <property type="entry name" value="RNaseH_sf"/>
</dbReference>
<accession>A0ABM4UYD9</accession>
<dbReference type="Gene3D" id="3.30.420.10">
    <property type="entry name" value="Ribonuclease H-like superfamily/Ribonuclease H"/>
    <property type="match status" value="1"/>
</dbReference>
<reference evidence="2" key="1">
    <citation type="submission" date="2025-08" db="UniProtKB">
        <authorList>
            <consortium name="RefSeq"/>
        </authorList>
    </citation>
    <scope>IDENTIFICATION</scope>
    <source>
        <tissue evidence="2">Leaves</tissue>
    </source>
</reference>
<dbReference type="CDD" id="cd06222">
    <property type="entry name" value="RNase_H_like"/>
    <property type="match status" value="1"/>
</dbReference>
<keyword evidence="1" id="KW-1185">Reference proteome</keyword>
<dbReference type="InterPro" id="IPR053151">
    <property type="entry name" value="RNase_H-like"/>
</dbReference>
<dbReference type="RefSeq" id="XP_071912305.1">
    <property type="nucleotide sequence ID" value="XM_072056204.1"/>
</dbReference>
<dbReference type="SUPFAM" id="SSF53098">
    <property type="entry name" value="Ribonuclease H-like"/>
    <property type="match status" value="1"/>
</dbReference>
<proteinExistence type="predicted"/>
<dbReference type="Proteomes" id="UP001652660">
    <property type="component" value="Chromosome 6e"/>
</dbReference>
<dbReference type="GeneID" id="140009871"/>
<name>A0ABM4UYD9_COFAR</name>
<gene>
    <name evidence="2" type="primary">LOC140009871</name>
</gene>
<evidence type="ECO:0000313" key="2">
    <source>
        <dbReference type="RefSeq" id="XP_071912305.1"/>
    </source>
</evidence>